<protein>
    <submittedName>
        <fullName evidence="2">Uncharacterized protein</fullName>
    </submittedName>
</protein>
<name>A0A4C1T3Z8_EUMVA</name>
<feature type="region of interest" description="Disordered" evidence="1">
    <location>
        <begin position="103"/>
        <end position="140"/>
    </location>
</feature>
<dbReference type="EMBL" id="BGZK01000033">
    <property type="protein sequence ID" value="GBP08905.1"/>
    <property type="molecule type" value="Genomic_DNA"/>
</dbReference>
<dbReference type="AlphaFoldDB" id="A0A4C1T3Z8"/>
<gene>
    <name evidence="2" type="ORF">EVAR_78293_1</name>
</gene>
<organism evidence="2 3">
    <name type="scientific">Eumeta variegata</name>
    <name type="common">Bagworm moth</name>
    <name type="synonym">Eumeta japonica</name>
    <dbReference type="NCBI Taxonomy" id="151549"/>
    <lineage>
        <taxon>Eukaryota</taxon>
        <taxon>Metazoa</taxon>
        <taxon>Ecdysozoa</taxon>
        <taxon>Arthropoda</taxon>
        <taxon>Hexapoda</taxon>
        <taxon>Insecta</taxon>
        <taxon>Pterygota</taxon>
        <taxon>Neoptera</taxon>
        <taxon>Endopterygota</taxon>
        <taxon>Lepidoptera</taxon>
        <taxon>Glossata</taxon>
        <taxon>Ditrysia</taxon>
        <taxon>Tineoidea</taxon>
        <taxon>Psychidae</taxon>
        <taxon>Oiketicinae</taxon>
        <taxon>Eumeta</taxon>
    </lineage>
</organism>
<evidence type="ECO:0000256" key="1">
    <source>
        <dbReference type="SAM" id="MobiDB-lite"/>
    </source>
</evidence>
<proteinExistence type="predicted"/>
<comment type="caution">
    <text evidence="2">The sequence shown here is derived from an EMBL/GenBank/DDBJ whole genome shotgun (WGS) entry which is preliminary data.</text>
</comment>
<evidence type="ECO:0000313" key="3">
    <source>
        <dbReference type="Proteomes" id="UP000299102"/>
    </source>
</evidence>
<accession>A0A4C1T3Z8</accession>
<keyword evidence="3" id="KW-1185">Reference proteome</keyword>
<evidence type="ECO:0000313" key="2">
    <source>
        <dbReference type="EMBL" id="GBP08905.1"/>
    </source>
</evidence>
<dbReference type="Proteomes" id="UP000299102">
    <property type="component" value="Unassembled WGS sequence"/>
</dbReference>
<sequence>MGDRWTLHYIPDATDTPGRRGRLEVGHPLSELKKKTCETRIGRVASFANRRRCHAFKILYLQKTWRYPIASLTACADTRLGTSLGGMWFVAAVGGRAAAAAARRGNREGRAPVWGSSTPPPAGGGAGGGPHHPARAGSAATYISERRPGPRLAQGGDDARRPALLRHSCTFAHSHSTPYTYTSLRPDEHRLWHSILYCCSSIRRVYVASTRERLPVEEEQPDTG</sequence>
<reference evidence="2 3" key="1">
    <citation type="journal article" date="2019" name="Commun. Biol.">
        <title>The bagworm genome reveals a unique fibroin gene that provides high tensile strength.</title>
        <authorList>
            <person name="Kono N."/>
            <person name="Nakamura H."/>
            <person name="Ohtoshi R."/>
            <person name="Tomita M."/>
            <person name="Numata K."/>
            <person name="Arakawa K."/>
        </authorList>
    </citation>
    <scope>NUCLEOTIDE SEQUENCE [LARGE SCALE GENOMIC DNA]</scope>
</reference>